<dbReference type="EMBL" id="CM037018">
    <property type="protein sequence ID" value="KAH7674990.1"/>
    <property type="molecule type" value="Genomic_DNA"/>
</dbReference>
<evidence type="ECO:0000313" key="1">
    <source>
        <dbReference type="EMBL" id="KAH7674990.1"/>
    </source>
</evidence>
<gene>
    <name evidence="1" type="ORF">IHE45_08G108900</name>
</gene>
<organism evidence="1 2">
    <name type="scientific">Dioscorea alata</name>
    <name type="common">Purple yam</name>
    <dbReference type="NCBI Taxonomy" id="55571"/>
    <lineage>
        <taxon>Eukaryota</taxon>
        <taxon>Viridiplantae</taxon>
        <taxon>Streptophyta</taxon>
        <taxon>Embryophyta</taxon>
        <taxon>Tracheophyta</taxon>
        <taxon>Spermatophyta</taxon>
        <taxon>Magnoliopsida</taxon>
        <taxon>Liliopsida</taxon>
        <taxon>Dioscoreales</taxon>
        <taxon>Dioscoreaceae</taxon>
        <taxon>Dioscorea</taxon>
    </lineage>
</organism>
<keyword evidence="1" id="KW-0378">Hydrolase</keyword>
<protein>
    <submittedName>
        <fullName evidence="1">Ubiquitinyl hydrolase 1 protein</fullName>
        <ecNumber evidence="1">3.4.19.12</ecNumber>
    </submittedName>
</protein>
<keyword evidence="2" id="KW-1185">Reference proteome</keyword>
<proteinExistence type="predicted"/>
<sequence length="877" mass="97764">MDLKNPINGARSSDSLVESLFHRRIDFHPARKPSSVQSVAGDFHLETLNPGASSQMPPVNTGAFSVGKKSEGAGELVEHGLDSELSFKITYRRIGAGLENLGNTCYLNSVLQCLTYTEPFAAYLQSGKHKSSCHTAGFCAMCALQSHVMDALRSTGKILSPLHLVKNLRCISRNFRNSRQEDAHEYMVNLLESMHKCCLPSGVPSESPVAFEKSLVHKIFGGRLRSQVKCTQCSYCSNKFDPFLDLSLEISKADSLHKAFARFTAVEELDDGKKQYQCQHCKQKVRALKQLTIHKAPYVLTIHLKRFGSSIPGQKIDKRVEFGPALDLKPFLSEPHDDLKYTLYGVLVHAGWSTHSGHYYCYVRTSSGMWHSLDDNQVFQVSEKTVLAQKAYMLFYVRDRSTTTKRQVDAICKENRAENVSGHKVASHAARQNTPLKEAASFQEKGANLPREISISHNKSHAKLKEASALQNSNNSLTKELQTTAVSKDSSNLSAMTKTGSQLMMEEFLHIFQAKDSTAVSRTVDVPLVSNVDTNANCQNIITDRELNNRSSRPGHMVDSKHSGMNGATQKEANEYARIGSQACENKDPVNDPCGQKVGENLLVQKKFYEQTAKNSLGDCCQTAPKRRKLDKFTLERSMCFGRKQLFLSVLSLQKRKKKRCKRSRVNSRKGMKHKTGENPQSDDCGASTSKAVLNVSSNSIHSSRKRSRSPLDLKKDSEGINDVKCCNGGSMNTNKEAMEERSKVLSAHEQSKNFLDSSADRHKARETAVLKNADHQVYLSLLMRGLKETHVAQWEDMDSPSFQSNVSTDAGNNGIGYVLDEWDEDYDRGKMKKVKKAKQSFDGPNPFQEAANLKAQKKSTPNVNRRPSSANTPFRI</sequence>
<name>A0ACB7VLP8_DIOAL</name>
<evidence type="ECO:0000313" key="2">
    <source>
        <dbReference type="Proteomes" id="UP000827976"/>
    </source>
</evidence>
<reference evidence="2" key="1">
    <citation type="journal article" date="2022" name="Nat. Commun.">
        <title>Chromosome evolution and the genetic basis of agronomically important traits in greater yam.</title>
        <authorList>
            <person name="Bredeson J.V."/>
            <person name="Lyons J.B."/>
            <person name="Oniyinde I.O."/>
            <person name="Okereke N.R."/>
            <person name="Kolade O."/>
            <person name="Nnabue I."/>
            <person name="Nwadili C.O."/>
            <person name="Hribova E."/>
            <person name="Parker M."/>
            <person name="Nwogha J."/>
            <person name="Shu S."/>
            <person name="Carlson J."/>
            <person name="Kariba R."/>
            <person name="Muthemba S."/>
            <person name="Knop K."/>
            <person name="Barton G.J."/>
            <person name="Sherwood A.V."/>
            <person name="Lopez-Montes A."/>
            <person name="Asiedu R."/>
            <person name="Jamnadass R."/>
            <person name="Muchugi A."/>
            <person name="Goodstein D."/>
            <person name="Egesi C.N."/>
            <person name="Featherston J."/>
            <person name="Asfaw A."/>
            <person name="Simpson G.G."/>
            <person name="Dolezel J."/>
            <person name="Hendre P.S."/>
            <person name="Van Deynze A."/>
            <person name="Kumar P.L."/>
            <person name="Obidiegwu J.E."/>
            <person name="Bhattacharjee R."/>
            <person name="Rokhsar D.S."/>
        </authorList>
    </citation>
    <scope>NUCLEOTIDE SEQUENCE [LARGE SCALE GENOMIC DNA]</scope>
    <source>
        <strain evidence="2">cv. TDa95/00328</strain>
    </source>
</reference>
<dbReference type="Proteomes" id="UP000827976">
    <property type="component" value="Chromosome 8"/>
</dbReference>
<accession>A0ACB7VLP8</accession>
<comment type="caution">
    <text evidence="1">The sequence shown here is derived from an EMBL/GenBank/DDBJ whole genome shotgun (WGS) entry which is preliminary data.</text>
</comment>
<dbReference type="EC" id="3.4.19.12" evidence="1"/>